<dbReference type="Pfam" id="PF00393">
    <property type="entry name" value="6PGD"/>
    <property type="match status" value="1"/>
</dbReference>
<dbReference type="PROSITE" id="PS00461">
    <property type="entry name" value="6PGD"/>
    <property type="match status" value="1"/>
</dbReference>
<dbReference type="Pfam" id="PF01202">
    <property type="entry name" value="SKI"/>
    <property type="match status" value="1"/>
</dbReference>
<evidence type="ECO:0000256" key="16">
    <source>
        <dbReference type="ARBA" id="ARBA00048090"/>
    </source>
</evidence>
<dbReference type="InterPro" id="IPR006001">
    <property type="entry name" value="Therm_gnt_kin"/>
</dbReference>
<evidence type="ECO:0000256" key="8">
    <source>
        <dbReference type="ARBA" id="ARBA00022679"/>
    </source>
</evidence>
<comment type="similarity">
    <text evidence="4 18">Belongs to the 6-phosphogluconate dehydrogenase family.</text>
</comment>
<dbReference type="SUPFAM" id="SSF51735">
    <property type="entry name" value="NAD(P)-binding Rossmann-fold domains"/>
    <property type="match status" value="1"/>
</dbReference>
<dbReference type="Pfam" id="PF03446">
    <property type="entry name" value="NAD_binding_2"/>
    <property type="match status" value="1"/>
</dbReference>
<dbReference type="GO" id="GO:0019521">
    <property type="term" value="P:D-gluconate metabolic process"/>
    <property type="evidence" value="ECO:0007669"/>
    <property type="project" value="UniProtKB-KW"/>
</dbReference>
<keyword evidence="10" id="KW-0418">Kinase</keyword>
<name>A0AAT9GGG7_9BACT</name>
<evidence type="ECO:0000256" key="11">
    <source>
        <dbReference type="ARBA" id="ARBA00022840"/>
    </source>
</evidence>
<reference evidence="20" key="1">
    <citation type="submission" date="2024-02" db="EMBL/GenBank/DDBJ databases">
        <title>Sediminibacterium planktonica sp. nov. and Sediminibacterium longus sp. nov., isolated from surface lake and river water.</title>
        <authorList>
            <person name="Watanabe K."/>
            <person name="Takemine S."/>
            <person name="Ishii Y."/>
            <person name="Ogata Y."/>
            <person name="Shindo C."/>
            <person name="Suda W."/>
        </authorList>
    </citation>
    <scope>NUCLEOTIDE SEQUENCE</scope>
    <source>
        <strain evidence="20">KACHI17</strain>
    </source>
</reference>
<evidence type="ECO:0000256" key="9">
    <source>
        <dbReference type="ARBA" id="ARBA00022741"/>
    </source>
</evidence>
<dbReference type="InterPro" id="IPR036291">
    <property type="entry name" value="NAD(P)-bd_dom_sf"/>
</dbReference>
<dbReference type="InterPro" id="IPR006113">
    <property type="entry name" value="6PGDH_Gnd/GntZ"/>
</dbReference>
<dbReference type="SMART" id="SM01350">
    <property type="entry name" value="6PGD"/>
    <property type="match status" value="1"/>
</dbReference>
<comment type="function">
    <text evidence="1">Catalyzes the oxidative decarboxylation of 6-phosphogluconate to ribulose 5-phosphate and CO(2), with concomitant reduction of NADP to NADPH.</text>
</comment>
<evidence type="ECO:0000256" key="7">
    <source>
        <dbReference type="ARBA" id="ARBA00018193"/>
    </source>
</evidence>
<evidence type="ECO:0000256" key="1">
    <source>
        <dbReference type="ARBA" id="ARBA00002526"/>
    </source>
</evidence>
<dbReference type="GO" id="GO:0050661">
    <property type="term" value="F:NADP binding"/>
    <property type="evidence" value="ECO:0007669"/>
    <property type="project" value="InterPro"/>
</dbReference>
<keyword evidence="14 18" id="KW-0311">Gluconate utilization</keyword>
<keyword evidence="13 18" id="KW-0560">Oxidoreductase</keyword>
<dbReference type="GO" id="GO:0005524">
    <property type="term" value="F:ATP binding"/>
    <property type="evidence" value="ECO:0007669"/>
    <property type="project" value="UniProtKB-KW"/>
</dbReference>
<dbReference type="Gene3D" id="1.10.1040.10">
    <property type="entry name" value="N-(1-d-carboxylethyl)-l-norvaline Dehydrogenase, domain 2"/>
    <property type="match status" value="1"/>
</dbReference>
<evidence type="ECO:0000256" key="14">
    <source>
        <dbReference type="ARBA" id="ARBA00023064"/>
    </source>
</evidence>
<evidence type="ECO:0000256" key="18">
    <source>
        <dbReference type="RuleBase" id="RU000485"/>
    </source>
</evidence>
<dbReference type="InterPro" id="IPR006183">
    <property type="entry name" value="Pgluconate_DH"/>
</dbReference>
<evidence type="ECO:0000256" key="17">
    <source>
        <dbReference type="ARBA" id="ARBA00048640"/>
    </source>
</evidence>
<dbReference type="CDD" id="cd02021">
    <property type="entry name" value="GntK"/>
    <property type="match status" value="1"/>
</dbReference>
<dbReference type="GO" id="GO:0006098">
    <property type="term" value="P:pentose-phosphate shunt"/>
    <property type="evidence" value="ECO:0007669"/>
    <property type="project" value="UniProtKB-KW"/>
</dbReference>
<keyword evidence="11" id="KW-0067">ATP-binding</keyword>
<keyword evidence="8" id="KW-0808">Transferase</keyword>
<accession>A0AAT9GGG7</accession>
<evidence type="ECO:0000256" key="12">
    <source>
        <dbReference type="ARBA" id="ARBA00022857"/>
    </source>
</evidence>
<evidence type="ECO:0000256" key="3">
    <source>
        <dbReference type="ARBA" id="ARBA00004874"/>
    </source>
</evidence>
<dbReference type="FunFam" id="1.10.1040.10:FF:000032">
    <property type="entry name" value="6-phosphogluconate dehydrogenase, decarboxylating"/>
    <property type="match status" value="1"/>
</dbReference>
<dbReference type="GO" id="GO:0004616">
    <property type="term" value="F:phosphogluconate dehydrogenase (decarboxylating) activity"/>
    <property type="evidence" value="ECO:0007669"/>
    <property type="project" value="UniProtKB-EC"/>
</dbReference>
<dbReference type="RefSeq" id="WP_353549979.1">
    <property type="nucleotide sequence ID" value="NZ_AP029612.1"/>
</dbReference>
<organism evidence="20">
    <name type="scientific">Sediminibacterium sp. KACHI17</name>
    <dbReference type="NCBI Taxonomy" id="1751071"/>
    <lineage>
        <taxon>Bacteria</taxon>
        <taxon>Pseudomonadati</taxon>
        <taxon>Bacteroidota</taxon>
        <taxon>Chitinophagia</taxon>
        <taxon>Chitinophagales</taxon>
        <taxon>Chitinophagaceae</taxon>
        <taxon>Sediminibacterium</taxon>
    </lineage>
</organism>
<dbReference type="InterPro" id="IPR027417">
    <property type="entry name" value="P-loop_NTPase"/>
</dbReference>
<protein>
    <recommendedName>
        <fullName evidence="7 18">6-phosphogluconate dehydrogenase, decarboxylating</fullName>
        <ecNumber evidence="18">1.1.1.44</ecNumber>
    </recommendedName>
</protein>
<evidence type="ECO:0000259" key="19">
    <source>
        <dbReference type="SMART" id="SM01350"/>
    </source>
</evidence>
<comment type="pathway">
    <text evidence="3 18">Carbohydrate degradation; pentose phosphate pathway; D-ribulose 5-phosphate from D-glucose 6-phosphate (oxidative stage): step 3/3.</text>
</comment>
<dbReference type="SUPFAM" id="SSF48179">
    <property type="entry name" value="6-phosphogluconate dehydrogenase C-terminal domain-like"/>
    <property type="match status" value="1"/>
</dbReference>
<dbReference type="InterPro" id="IPR031322">
    <property type="entry name" value="Shikimate/glucono_kinase"/>
</dbReference>
<dbReference type="Gene3D" id="3.40.50.720">
    <property type="entry name" value="NAD(P)-binding Rossmann-like Domain"/>
    <property type="match status" value="1"/>
</dbReference>
<evidence type="ECO:0000313" key="20">
    <source>
        <dbReference type="EMBL" id="BFG69668.1"/>
    </source>
</evidence>
<evidence type="ECO:0000256" key="10">
    <source>
        <dbReference type="ARBA" id="ARBA00022777"/>
    </source>
</evidence>
<evidence type="ECO:0000256" key="2">
    <source>
        <dbReference type="ARBA" id="ARBA00004761"/>
    </source>
</evidence>
<comment type="pathway">
    <text evidence="2">Carbohydrate acid metabolism.</text>
</comment>
<dbReference type="NCBIfam" id="NF006765">
    <property type="entry name" value="PRK09287.1"/>
    <property type="match status" value="1"/>
</dbReference>
<dbReference type="PRINTS" id="PR00076">
    <property type="entry name" value="6PGDHDRGNASE"/>
</dbReference>
<keyword evidence="9" id="KW-0547">Nucleotide-binding</keyword>
<evidence type="ECO:0000256" key="6">
    <source>
        <dbReference type="ARBA" id="ARBA00011738"/>
    </source>
</evidence>
<evidence type="ECO:0000256" key="15">
    <source>
        <dbReference type="ARBA" id="ARBA00023126"/>
    </source>
</evidence>
<dbReference type="EMBL" id="AP029612">
    <property type="protein sequence ID" value="BFG69668.1"/>
    <property type="molecule type" value="Genomic_DNA"/>
</dbReference>
<dbReference type="GO" id="GO:0046316">
    <property type="term" value="F:gluconokinase activity"/>
    <property type="evidence" value="ECO:0007669"/>
    <property type="project" value="UniProtKB-EC"/>
</dbReference>
<feature type="domain" description="6-phosphogluconate dehydrogenase C-terminal" evidence="19">
    <location>
        <begin position="349"/>
        <end position="630"/>
    </location>
</feature>
<dbReference type="NCBIfam" id="TIGR00873">
    <property type="entry name" value="gnd"/>
    <property type="match status" value="1"/>
</dbReference>
<dbReference type="Gene3D" id="3.40.50.300">
    <property type="entry name" value="P-loop containing nucleotide triphosphate hydrolases"/>
    <property type="match status" value="1"/>
</dbReference>
<gene>
    <name evidence="20" type="ORF">KACHI17_05490</name>
</gene>
<evidence type="ECO:0000256" key="13">
    <source>
        <dbReference type="ARBA" id="ARBA00023002"/>
    </source>
</evidence>
<keyword evidence="15 18" id="KW-0570">Pentose shunt</keyword>
<evidence type="ECO:0000256" key="4">
    <source>
        <dbReference type="ARBA" id="ARBA00008419"/>
    </source>
</evidence>
<dbReference type="PANTHER" id="PTHR11811">
    <property type="entry name" value="6-PHOSPHOGLUCONATE DEHYDROGENASE"/>
    <property type="match status" value="1"/>
</dbReference>
<comment type="catalytic activity">
    <reaction evidence="17 18">
        <text>6-phospho-D-gluconate + NADP(+) = D-ribulose 5-phosphate + CO2 + NADPH</text>
        <dbReference type="Rhea" id="RHEA:10116"/>
        <dbReference type="ChEBI" id="CHEBI:16526"/>
        <dbReference type="ChEBI" id="CHEBI:57783"/>
        <dbReference type="ChEBI" id="CHEBI:58121"/>
        <dbReference type="ChEBI" id="CHEBI:58349"/>
        <dbReference type="ChEBI" id="CHEBI:58759"/>
        <dbReference type="EC" id="1.1.1.44"/>
    </reaction>
</comment>
<dbReference type="InterPro" id="IPR008927">
    <property type="entry name" value="6-PGluconate_DH-like_C_sf"/>
</dbReference>
<dbReference type="InterPro" id="IPR013328">
    <property type="entry name" value="6PGD_dom2"/>
</dbReference>
<keyword evidence="12 18" id="KW-0521">NADP</keyword>
<dbReference type="Gene3D" id="1.20.5.320">
    <property type="entry name" value="6-Phosphogluconate Dehydrogenase, domain 3"/>
    <property type="match status" value="1"/>
</dbReference>
<dbReference type="InterPro" id="IPR006115">
    <property type="entry name" value="6PGDH_NADP-bd"/>
</dbReference>
<sequence>MKRSAKIYLLMGVSGSGKTTIGQLLAAQLGIPFFDGDDFHSASNIEKMKAGIPLDDSDRYEWLKNINRIGNEALVADRSVIIACSALKKKYREIIAEHMEGSIFWIFLQGSKELIQKRMATRKEHYMPISLLQSQFDILEIPNESIKIDISLDKQTMVNTILEETNKSTLGVVGLGVMGKSLARNWARNGVKLSLYNRYIKGVEEKVAENAIHNYTELNTALGFVDVKPFVQSLMQPRIIFMMIKAGRETDQFIDEILPHLEAGDILVDGGNSHYEDTKRRIAYLEKQQIHFIGTGVSGGEKGALNGPSIMPSGPFEAYKKIEHLLNTIAAKDKNGKPCAAYIGPDGSGHFVKMIHNGIEYAEMQLIAETYAYLRYVQGLAPNKIADLFHEWNQGTLRSYLLESTVHILQKKEGDAYLIDLILDVAGNKGTGNWATISASELGIPAGMITGALFARYVSTLKESVCNLRQQTVTNSTDQSLSLNTVKAAYTAARIINHQQGFLILKAASLEFKWDLDLSNIARIWTNGCIIRSALMEEMIIAFHQHDELFNDDKIQQEIIALKQDLKSFCIHSLASDLSIPCHAASLDYLNSLHAKHATANIIQAQRDFFGAHTYQKRDDVTGTFYHTEW</sequence>
<dbReference type="AlphaFoldDB" id="A0AAT9GGG7"/>
<proteinExistence type="inferred from homology"/>
<dbReference type="NCBIfam" id="TIGR01313">
    <property type="entry name" value="therm_gnt_kin"/>
    <property type="match status" value="1"/>
</dbReference>
<comment type="catalytic activity">
    <reaction evidence="16">
        <text>D-gluconate + ATP = 6-phospho-D-gluconate + ADP + H(+)</text>
        <dbReference type="Rhea" id="RHEA:19433"/>
        <dbReference type="ChEBI" id="CHEBI:15378"/>
        <dbReference type="ChEBI" id="CHEBI:18391"/>
        <dbReference type="ChEBI" id="CHEBI:30616"/>
        <dbReference type="ChEBI" id="CHEBI:58759"/>
        <dbReference type="ChEBI" id="CHEBI:456216"/>
        <dbReference type="EC" id="2.7.1.12"/>
    </reaction>
</comment>
<dbReference type="SUPFAM" id="SSF52540">
    <property type="entry name" value="P-loop containing nucleoside triphosphate hydrolases"/>
    <property type="match status" value="1"/>
</dbReference>
<comment type="subunit">
    <text evidence="6">Homodimer.</text>
</comment>
<evidence type="ECO:0000256" key="5">
    <source>
        <dbReference type="ARBA" id="ARBA00008420"/>
    </source>
</evidence>
<dbReference type="EC" id="1.1.1.44" evidence="18"/>
<dbReference type="FunFam" id="3.40.50.300:FF:000522">
    <property type="entry name" value="Gluconokinase"/>
    <property type="match status" value="1"/>
</dbReference>
<dbReference type="InterPro" id="IPR006114">
    <property type="entry name" value="6PGDH_C"/>
</dbReference>
<comment type="similarity">
    <text evidence="5">Belongs to the gluconokinase GntK/GntV family.</text>
</comment>
<dbReference type="InterPro" id="IPR006184">
    <property type="entry name" value="6PGdom_BS"/>
</dbReference>